<dbReference type="PANTHER" id="PTHR37984">
    <property type="entry name" value="PROTEIN CBG26694"/>
    <property type="match status" value="1"/>
</dbReference>
<gene>
    <name evidence="4" type="ORF">XNOV1_A037744</name>
</gene>
<evidence type="ECO:0000256" key="1">
    <source>
        <dbReference type="ARBA" id="ARBA00039658"/>
    </source>
</evidence>
<protein>
    <recommendedName>
        <fullName evidence="1">Gypsy retrotransposon integrase-like protein 1</fullName>
    </recommendedName>
</protein>
<dbReference type="PANTHER" id="PTHR37984:SF5">
    <property type="entry name" value="PROTEIN NYNRIN-LIKE"/>
    <property type="match status" value="1"/>
</dbReference>
<dbReference type="InterPro" id="IPR041588">
    <property type="entry name" value="Integrase_H2C2"/>
</dbReference>
<keyword evidence="5" id="KW-1185">Reference proteome</keyword>
<reference evidence="4" key="1">
    <citation type="submission" date="2023-08" db="EMBL/GenBank/DDBJ databases">
        <authorList>
            <person name="Alioto T."/>
            <person name="Alioto T."/>
            <person name="Gomez Garrido J."/>
        </authorList>
    </citation>
    <scope>NUCLEOTIDE SEQUENCE</scope>
</reference>
<sequence>MDSDPPDATHTLVHTGTQTVMDIDSSTVCTIETPTPTTAPTTDPNPSPSPHLPSDPQACVDRALIYALSPIGSNVKELQQSDADIRQVLAWLEDGQRPRRWRLKEASWGLKRLWHEFPQLTFVDGMLCRVVRLSDVGLTTQVVVPAVLVPEVLRHLHGMPLTAHLAYEQVLANARSLCYWPTMYNHVRPWCDQCYVFQRRTCDVREVMLLLREVFTCEGKNKLSVCRLAQPPKSIMFLSFCSRKERL</sequence>
<dbReference type="EMBL" id="OY660874">
    <property type="protein sequence ID" value="CAJ1066694.1"/>
    <property type="molecule type" value="Genomic_DNA"/>
</dbReference>
<feature type="domain" description="Integrase zinc-binding" evidence="3">
    <location>
        <begin position="144"/>
        <end position="200"/>
    </location>
</feature>
<accession>A0AAV1G0T2</accession>
<feature type="region of interest" description="Disordered" evidence="2">
    <location>
        <begin position="30"/>
        <end position="55"/>
    </location>
</feature>
<dbReference type="InterPro" id="IPR050951">
    <property type="entry name" value="Retrovirus_Pol_polyprotein"/>
</dbReference>
<name>A0AAV1G0T2_XYRNO</name>
<feature type="compositionally biased region" description="Low complexity" evidence="2">
    <location>
        <begin position="30"/>
        <end position="42"/>
    </location>
</feature>
<proteinExistence type="predicted"/>
<evidence type="ECO:0000313" key="4">
    <source>
        <dbReference type="EMBL" id="CAJ1066694.1"/>
    </source>
</evidence>
<evidence type="ECO:0000259" key="3">
    <source>
        <dbReference type="Pfam" id="PF17921"/>
    </source>
</evidence>
<dbReference type="FunFam" id="1.10.340.70:FF:000001">
    <property type="entry name" value="Retrovirus-related Pol polyprotein from transposon gypsy-like Protein"/>
    <property type="match status" value="1"/>
</dbReference>
<dbReference type="AlphaFoldDB" id="A0AAV1G0T2"/>
<dbReference type="Gene3D" id="1.10.340.70">
    <property type="match status" value="1"/>
</dbReference>
<evidence type="ECO:0000313" key="5">
    <source>
        <dbReference type="Proteomes" id="UP001178508"/>
    </source>
</evidence>
<evidence type="ECO:0000256" key="2">
    <source>
        <dbReference type="SAM" id="MobiDB-lite"/>
    </source>
</evidence>
<feature type="compositionally biased region" description="Pro residues" evidence="2">
    <location>
        <begin position="43"/>
        <end position="53"/>
    </location>
</feature>
<dbReference type="Pfam" id="PF17921">
    <property type="entry name" value="Integrase_H2C2"/>
    <property type="match status" value="1"/>
</dbReference>
<organism evidence="4 5">
    <name type="scientific">Xyrichtys novacula</name>
    <name type="common">Pearly razorfish</name>
    <name type="synonym">Hemipteronotus novacula</name>
    <dbReference type="NCBI Taxonomy" id="13765"/>
    <lineage>
        <taxon>Eukaryota</taxon>
        <taxon>Metazoa</taxon>
        <taxon>Chordata</taxon>
        <taxon>Craniata</taxon>
        <taxon>Vertebrata</taxon>
        <taxon>Euteleostomi</taxon>
        <taxon>Actinopterygii</taxon>
        <taxon>Neopterygii</taxon>
        <taxon>Teleostei</taxon>
        <taxon>Neoteleostei</taxon>
        <taxon>Acanthomorphata</taxon>
        <taxon>Eupercaria</taxon>
        <taxon>Labriformes</taxon>
        <taxon>Labridae</taxon>
        <taxon>Xyrichtys</taxon>
    </lineage>
</organism>
<dbReference type="Proteomes" id="UP001178508">
    <property type="component" value="Chromosome 11"/>
</dbReference>